<dbReference type="EMBL" id="HBUE01152473">
    <property type="protein sequence ID" value="CAG6505930.1"/>
    <property type="molecule type" value="Transcribed_RNA"/>
</dbReference>
<dbReference type="EMBL" id="HBUE01053521">
    <property type="protein sequence ID" value="CAG6465529.1"/>
    <property type="molecule type" value="Transcribed_RNA"/>
</dbReference>
<accession>A0A8D8IRK1</accession>
<dbReference type="EMBL" id="HBUE01257481">
    <property type="protein sequence ID" value="CAG6557236.1"/>
    <property type="molecule type" value="Transcribed_RNA"/>
</dbReference>
<reference evidence="1" key="1">
    <citation type="submission" date="2021-05" db="EMBL/GenBank/DDBJ databases">
        <authorList>
            <person name="Alioto T."/>
            <person name="Alioto T."/>
            <person name="Gomez Garrido J."/>
        </authorList>
    </citation>
    <scope>NUCLEOTIDE SEQUENCE</scope>
</reference>
<name>A0A8D8IRK1_CULPI</name>
<dbReference type="EMBL" id="HBUE01257480">
    <property type="protein sequence ID" value="CAG6557234.1"/>
    <property type="molecule type" value="Transcribed_RNA"/>
</dbReference>
<proteinExistence type="predicted"/>
<dbReference type="EMBL" id="HBUE01257482">
    <property type="protein sequence ID" value="CAG6557238.1"/>
    <property type="molecule type" value="Transcribed_RNA"/>
</dbReference>
<dbReference type="AlphaFoldDB" id="A0A8D8IRK1"/>
<protein>
    <submittedName>
        <fullName evidence="1">(northern house mosquito) hypothetical protein</fullName>
    </submittedName>
</protein>
<dbReference type="EMBL" id="HBUE01053520">
    <property type="protein sequence ID" value="CAG6465527.1"/>
    <property type="molecule type" value="Transcribed_RNA"/>
</dbReference>
<evidence type="ECO:0000313" key="1">
    <source>
        <dbReference type="EMBL" id="CAG6557238.1"/>
    </source>
</evidence>
<sequence length="139" mass="16152">MPSKTTSNRLLVRRKKRSRVTSSAVSLTGVFRWRTCSRMAPCTPSRHAHPKVPDWCRSCLRDHPTRARRRWPPSSPRCPTFRSSRCARRTRWSVSLRMPSVCRFGSTLTMRTVRRSAVFWWTTSSGCWITVRLGRGTLT</sequence>
<dbReference type="EMBL" id="HBUE01053522">
    <property type="protein sequence ID" value="CAG6465531.1"/>
    <property type="molecule type" value="Transcribed_RNA"/>
</dbReference>
<organism evidence="1">
    <name type="scientific">Culex pipiens</name>
    <name type="common">House mosquito</name>
    <dbReference type="NCBI Taxonomy" id="7175"/>
    <lineage>
        <taxon>Eukaryota</taxon>
        <taxon>Metazoa</taxon>
        <taxon>Ecdysozoa</taxon>
        <taxon>Arthropoda</taxon>
        <taxon>Hexapoda</taxon>
        <taxon>Insecta</taxon>
        <taxon>Pterygota</taxon>
        <taxon>Neoptera</taxon>
        <taxon>Endopterygota</taxon>
        <taxon>Diptera</taxon>
        <taxon>Nematocera</taxon>
        <taxon>Culicoidea</taxon>
        <taxon>Culicidae</taxon>
        <taxon>Culicinae</taxon>
        <taxon>Culicini</taxon>
        <taxon>Culex</taxon>
        <taxon>Culex</taxon>
    </lineage>
</organism>
<dbReference type="EMBL" id="HBUE01152474">
    <property type="protein sequence ID" value="CAG6505932.1"/>
    <property type="molecule type" value="Transcribed_RNA"/>
</dbReference>
<dbReference type="EMBL" id="HBUE01152475">
    <property type="protein sequence ID" value="CAG6505934.1"/>
    <property type="molecule type" value="Transcribed_RNA"/>
</dbReference>